<name>A0A420XZP5_9PEZI</name>
<dbReference type="EMBL" id="QVQW01000081">
    <property type="protein sequence ID" value="RKU41153.1"/>
    <property type="molecule type" value="Genomic_DNA"/>
</dbReference>
<evidence type="ECO:0000256" key="2">
    <source>
        <dbReference type="SAM" id="Phobius"/>
    </source>
</evidence>
<feature type="transmembrane region" description="Helical" evidence="2">
    <location>
        <begin position="137"/>
        <end position="160"/>
    </location>
</feature>
<feature type="chain" id="PRO_5019491970" evidence="3">
    <location>
        <begin position="22"/>
        <end position="171"/>
    </location>
</feature>
<feature type="compositionally biased region" description="Polar residues" evidence="1">
    <location>
        <begin position="67"/>
        <end position="97"/>
    </location>
</feature>
<keyword evidence="5" id="KW-1185">Reference proteome</keyword>
<gene>
    <name evidence="4" type="ORF">DL546_002708</name>
</gene>
<evidence type="ECO:0000256" key="1">
    <source>
        <dbReference type="SAM" id="MobiDB-lite"/>
    </source>
</evidence>
<dbReference type="Proteomes" id="UP000275385">
    <property type="component" value="Unassembled WGS sequence"/>
</dbReference>
<evidence type="ECO:0000313" key="4">
    <source>
        <dbReference type="EMBL" id="RKU41153.1"/>
    </source>
</evidence>
<dbReference type="AlphaFoldDB" id="A0A420XZP5"/>
<keyword evidence="2" id="KW-1133">Transmembrane helix</keyword>
<evidence type="ECO:0000256" key="3">
    <source>
        <dbReference type="SAM" id="SignalP"/>
    </source>
</evidence>
<proteinExistence type="predicted"/>
<keyword evidence="2" id="KW-0472">Membrane</keyword>
<feature type="compositionally biased region" description="Basic and acidic residues" evidence="1">
    <location>
        <begin position="44"/>
        <end position="64"/>
    </location>
</feature>
<keyword evidence="3" id="KW-0732">Signal</keyword>
<reference evidence="4 5" key="1">
    <citation type="submission" date="2018-08" db="EMBL/GenBank/DDBJ databases">
        <title>Draft genome of the lignicolous fungus Coniochaeta pulveracea.</title>
        <authorList>
            <person name="Borstlap C.J."/>
            <person name="De Witt R.N."/>
            <person name="Botha A."/>
            <person name="Volschenk H."/>
        </authorList>
    </citation>
    <scope>NUCLEOTIDE SEQUENCE [LARGE SCALE GENOMIC DNA]</scope>
    <source>
        <strain evidence="4 5">CAB683</strain>
    </source>
</reference>
<protein>
    <submittedName>
        <fullName evidence="4">Uncharacterized protein</fullName>
    </submittedName>
</protein>
<accession>A0A420XZP5</accession>
<feature type="region of interest" description="Disordered" evidence="1">
    <location>
        <begin position="22"/>
        <end position="132"/>
    </location>
</feature>
<keyword evidence="2" id="KW-0812">Transmembrane</keyword>
<organism evidence="4 5">
    <name type="scientific">Coniochaeta pulveracea</name>
    <dbReference type="NCBI Taxonomy" id="177199"/>
    <lineage>
        <taxon>Eukaryota</taxon>
        <taxon>Fungi</taxon>
        <taxon>Dikarya</taxon>
        <taxon>Ascomycota</taxon>
        <taxon>Pezizomycotina</taxon>
        <taxon>Sordariomycetes</taxon>
        <taxon>Sordariomycetidae</taxon>
        <taxon>Coniochaetales</taxon>
        <taxon>Coniochaetaceae</taxon>
        <taxon>Coniochaeta</taxon>
    </lineage>
</organism>
<comment type="caution">
    <text evidence="4">The sequence shown here is derived from an EMBL/GenBank/DDBJ whole genome shotgun (WGS) entry which is preliminary data.</text>
</comment>
<sequence>MFFKAIMPFLAVVFALPVAPAGEGETRTPEVGTDGALSPVTWPGKREFESVVKRSNPPDEHGEGDNPNFQSTLSSSPAKRASSQAAQKVSMESTPRASTEKLMDTPKQTPFAHGDGLSEWTKASPRQSTSNRRLRPWVIYSLAVSAIANVVLATTAYRAVTGRHSDNNRPR</sequence>
<feature type="signal peptide" evidence="3">
    <location>
        <begin position="1"/>
        <end position="21"/>
    </location>
</feature>
<evidence type="ECO:0000313" key="5">
    <source>
        <dbReference type="Proteomes" id="UP000275385"/>
    </source>
</evidence>